<gene>
    <name evidence="2" type="ORF">JANAI62_19870</name>
</gene>
<proteinExistence type="predicted"/>
<evidence type="ECO:0000313" key="3">
    <source>
        <dbReference type="Proteomes" id="UP000786693"/>
    </source>
</evidence>
<dbReference type="SUPFAM" id="SSF54909">
    <property type="entry name" value="Dimeric alpha+beta barrel"/>
    <property type="match status" value="1"/>
</dbReference>
<name>A0ABQ4NLT0_9RHOB</name>
<evidence type="ECO:0000259" key="1">
    <source>
        <dbReference type="Pfam" id="PF11695"/>
    </source>
</evidence>
<protein>
    <recommendedName>
        <fullName evidence="1">DUF3291 domain-containing protein</fullName>
    </recommendedName>
</protein>
<dbReference type="Proteomes" id="UP000786693">
    <property type="component" value="Unassembled WGS sequence"/>
</dbReference>
<organism evidence="2 3">
    <name type="scientific">Jannaschia pagri</name>
    <dbReference type="NCBI Taxonomy" id="2829797"/>
    <lineage>
        <taxon>Bacteria</taxon>
        <taxon>Pseudomonadati</taxon>
        <taxon>Pseudomonadota</taxon>
        <taxon>Alphaproteobacteria</taxon>
        <taxon>Rhodobacterales</taxon>
        <taxon>Roseobacteraceae</taxon>
        <taxon>Jannaschia</taxon>
    </lineage>
</organism>
<dbReference type="InterPro" id="IPR011008">
    <property type="entry name" value="Dimeric_a/b-barrel"/>
</dbReference>
<feature type="domain" description="DUF3291" evidence="1">
    <location>
        <begin position="11"/>
        <end position="147"/>
    </location>
</feature>
<reference evidence="2 3" key="1">
    <citation type="submission" date="2021-05" db="EMBL/GenBank/DDBJ databases">
        <title>Bacteria Genome sequencing.</title>
        <authorList>
            <person name="Takabe Y."/>
            <person name="Nakajima Y."/>
            <person name="Suzuki S."/>
            <person name="Shiozaki T."/>
        </authorList>
    </citation>
    <scope>NUCLEOTIDE SEQUENCE [LARGE SCALE GENOMIC DNA]</scope>
    <source>
        <strain evidence="2 3">AI_62</strain>
    </source>
</reference>
<dbReference type="InterPro" id="IPR021708">
    <property type="entry name" value="DUF3291"/>
</dbReference>
<sequence length="163" mass="18217">MIAPPAPDWQLAEVNIARLKAPIDSPIVAEFAGALDRINGLAERMDGFVWRHIDEGGNATQTQPTEDPRVIYNASVWRDGPALETFVWGTLHARFYERRAEWFDALGSMHFAMWWVPPGHRPDPAEAMERLAALERDGPGAQAFGWADLPGATRWRTARCVPA</sequence>
<comment type="caution">
    <text evidence="2">The sequence shown here is derived from an EMBL/GenBank/DDBJ whole genome shotgun (WGS) entry which is preliminary data.</text>
</comment>
<keyword evidence="3" id="KW-1185">Reference proteome</keyword>
<evidence type="ECO:0000313" key="2">
    <source>
        <dbReference type="EMBL" id="GIT95364.1"/>
    </source>
</evidence>
<accession>A0ABQ4NLT0</accession>
<dbReference type="EMBL" id="BPFH01000003">
    <property type="protein sequence ID" value="GIT95364.1"/>
    <property type="molecule type" value="Genomic_DNA"/>
</dbReference>
<dbReference type="RefSeq" id="WP_220748857.1">
    <property type="nucleotide sequence ID" value="NZ_BPFH01000003.1"/>
</dbReference>
<dbReference type="Pfam" id="PF11695">
    <property type="entry name" value="DUF3291"/>
    <property type="match status" value="1"/>
</dbReference>